<organism evidence="2 3">
    <name type="scientific">Bacillus cereus</name>
    <dbReference type="NCBI Taxonomy" id="1396"/>
    <lineage>
        <taxon>Bacteria</taxon>
        <taxon>Bacillati</taxon>
        <taxon>Bacillota</taxon>
        <taxon>Bacilli</taxon>
        <taxon>Bacillales</taxon>
        <taxon>Bacillaceae</taxon>
        <taxon>Bacillus</taxon>
        <taxon>Bacillus cereus group</taxon>
    </lineage>
</organism>
<dbReference type="SUPFAM" id="SSF63825">
    <property type="entry name" value="YWTD domain"/>
    <property type="match status" value="1"/>
</dbReference>
<feature type="chain" id="PRO_5007808873" description="Lipoprotein" evidence="1">
    <location>
        <begin position="22"/>
        <end position="350"/>
    </location>
</feature>
<gene>
    <name evidence="2" type="ORF">AT274_06640</name>
</gene>
<dbReference type="PROSITE" id="PS51257">
    <property type="entry name" value="PROKAR_LIPOPROTEIN"/>
    <property type="match status" value="1"/>
</dbReference>
<name>A0A150AUM8_BACCE</name>
<proteinExistence type="predicted"/>
<sequence length="350" mass="39546">MKKKALFVMGAAAILTLSACSDEKPQPVINVDEVKEKVSKKESKETSGDKTGFNVIEQQKKFGGGTFNVDKSQSSIDAIDVTEIKDGIVLATESGDFYKYVFSDKKKWKNPVTFDDSSYTSDEVKGNRFFVRKEQKLSVKEYSVGDPTGNTITKDGIPFDEHKSRIDLIKTSKGAGALVSDSRTNKYEFYLNDKRVAEFTDEKGLLPEYLGLRDNPLESNKYVDIENKKLYVAYQRTDRSYIYQFDMKTGKPLFAKNGDLKEILVGPNAKILGDNNGNIYVMEESETITVTAYDKNLNPLTKKFEVPVKNPALTTFTVTNDELHFWSSYKYELEPMLELTRVSIPSFGKK</sequence>
<evidence type="ECO:0000313" key="3">
    <source>
        <dbReference type="Proteomes" id="UP000075591"/>
    </source>
</evidence>
<dbReference type="RefSeq" id="WP_000725795.1">
    <property type="nucleotide sequence ID" value="NZ_AP022857.1"/>
</dbReference>
<comment type="caution">
    <text evidence="2">The sequence shown here is derived from an EMBL/GenBank/DDBJ whole genome shotgun (WGS) entry which is preliminary data.</text>
</comment>
<dbReference type="AlphaFoldDB" id="A0A150AUM8"/>
<dbReference type="EMBL" id="LOMT01000161">
    <property type="protein sequence ID" value="KXX85062.1"/>
    <property type="molecule type" value="Genomic_DNA"/>
</dbReference>
<protein>
    <recommendedName>
        <fullName evidence="4">Lipoprotein</fullName>
    </recommendedName>
</protein>
<dbReference type="PATRIC" id="fig|1396.432.peg.54"/>
<feature type="signal peptide" evidence="1">
    <location>
        <begin position="1"/>
        <end position="21"/>
    </location>
</feature>
<evidence type="ECO:0008006" key="4">
    <source>
        <dbReference type="Google" id="ProtNLM"/>
    </source>
</evidence>
<reference evidence="2 3" key="1">
    <citation type="submission" date="2015-12" db="EMBL/GenBank/DDBJ databases">
        <title>Bacillus cereus Group isolate.</title>
        <authorList>
            <person name="Kovac J."/>
        </authorList>
    </citation>
    <scope>NUCLEOTIDE SEQUENCE [LARGE SCALE GENOMIC DNA]</scope>
    <source>
        <strain evidence="2 3">FSL W8-0275</strain>
    </source>
</reference>
<evidence type="ECO:0000256" key="1">
    <source>
        <dbReference type="SAM" id="SignalP"/>
    </source>
</evidence>
<accession>A0A150AUM8</accession>
<keyword evidence="1" id="KW-0732">Signal</keyword>
<dbReference type="Proteomes" id="UP000075591">
    <property type="component" value="Unassembled WGS sequence"/>
</dbReference>
<evidence type="ECO:0000313" key="2">
    <source>
        <dbReference type="EMBL" id="KXX85062.1"/>
    </source>
</evidence>